<keyword evidence="2" id="KW-0732">Signal</keyword>
<evidence type="ECO:0000259" key="3">
    <source>
        <dbReference type="PROSITE" id="PS51670"/>
    </source>
</evidence>
<protein>
    <submittedName>
        <fullName evidence="5">ShKT domain-containing protein</fullName>
    </submittedName>
</protein>
<dbReference type="WBParaSite" id="Pan_g26.t1">
    <property type="protein sequence ID" value="Pan_g26.t1"/>
    <property type="gene ID" value="Pan_g26"/>
</dbReference>
<dbReference type="InterPro" id="IPR003582">
    <property type="entry name" value="ShKT_dom"/>
</dbReference>
<dbReference type="Pfam" id="PF01549">
    <property type="entry name" value="ShK"/>
    <property type="match status" value="3"/>
</dbReference>
<dbReference type="PANTHER" id="PTHR46219">
    <property type="entry name" value="PROTEIN CBG11138"/>
    <property type="match status" value="1"/>
</dbReference>
<comment type="caution">
    <text evidence="1">Lacks conserved residue(s) required for the propagation of feature annotation.</text>
</comment>
<dbReference type="PANTHER" id="PTHR46219:SF15">
    <property type="entry name" value="SHKT DOMAIN-CONTAINING PROTEIN"/>
    <property type="match status" value="1"/>
</dbReference>
<reference evidence="4" key="1">
    <citation type="journal article" date="2013" name="Genetics">
        <title>The draft genome and transcriptome of Panagrellus redivivus are shaped by the harsh demands of a free-living lifestyle.</title>
        <authorList>
            <person name="Srinivasan J."/>
            <person name="Dillman A.R."/>
            <person name="Macchietto M.G."/>
            <person name="Heikkinen L."/>
            <person name="Lakso M."/>
            <person name="Fracchia K.M."/>
            <person name="Antoshechkin I."/>
            <person name="Mortazavi A."/>
            <person name="Wong G."/>
            <person name="Sternberg P.W."/>
        </authorList>
    </citation>
    <scope>NUCLEOTIDE SEQUENCE [LARGE SCALE GENOMIC DNA]</scope>
    <source>
        <strain evidence="4">MT8872</strain>
    </source>
</reference>
<keyword evidence="4" id="KW-1185">Reference proteome</keyword>
<feature type="chain" id="PRO_5028931381" evidence="2">
    <location>
        <begin position="23"/>
        <end position="235"/>
    </location>
</feature>
<reference evidence="5" key="2">
    <citation type="submission" date="2020-10" db="UniProtKB">
        <authorList>
            <consortium name="WormBaseParasite"/>
        </authorList>
    </citation>
    <scope>IDENTIFICATION</scope>
</reference>
<dbReference type="SMART" id="SM00254">
    <property type="entry name" value="ShKT"/>
    <property type="match status" value="3"/>
</dbReference>
<organism evidence="4 5">
    <name type="scientific">Panagrellus redivivus</name>
    <name type="common">Microworm</name>
    <dbReference type="NCBI Taxonomy" id="6233"/>
    <lineage>
        <taxon>Eukaryota</taxon>
        <taxon>Metazoa</taxon>
        <taxon>Ecdysozoa</taxon>
        <taxon>Nematoda</taxon>
        <taxon>Chromadorea</taxon>
        <taxon>Rhabditida</taxon>
        <taxon>Tylenchina</taxon>
        <taxon>Panagrolaimomorpha</taxon>
        <taxon>Panagrolaimoidea</taxon>
        <taxon>Panagrolaimidae</taxon>
        <taxon>Panagrellus</taxon>
    </lineage>
</organism>
<sequence length="235" mass="26512">MYRFAVTVMFWVLLIAIAQVAADLDCKVPFKPFKNTADLCYARLSDYDCKLFNGTFLNDHCLVRAGQSFDYNGILLLQKETTFLPRPATTDSPIFVTTDSYPQCKDHAVHCKENKNLCTNPVYQSLMIKHCARICGYCHCNYNPSQCGVTTTKKLTPPLLPQCRDASSDCPSKKGYCKSFIYGKLMAEKCRFTCGYCRCTNAMSNCSQLVQAGQCDKHEHHGFMAQNCRQACGWC</sequence>
<dbReference type="PROSITE" id="PS51670">
    <property type="entry name" value="SHKT"/>
    <property type="match status" value="2"/>
</dbReference>
<dbReference type="Proteomes" id="UP000492821">
    <property type="component" value="Unassembled WGS sequence"/>
</dbReference>
<evidence type="ECO:0000313" key="5">
    <source>
        <dbReference type="WBParaSite" id="Pan_g26.t1"/>
    </source>
</evidence>
<keyword evidence="1" id="KW-1015">Disulfide bond</keyword>
<evidence type="ECO:0000313" key="4">
    <source>
        <dbReference type="Proteomes" id="UP000492821"/>
    </source>
</evidence>
<evidence type="ECO:0000256" key="2">
    <source>
        <dbReference type="SAM" id="SignalP"/>
    </source>
</evidence>
<accession>A0A7E4VTI5</accession>
<feature type="disulfide bond" evidence="1">
    <location>
        <begin position="104"/>
        <end position="138"/>
    </location>
</feature>
<name>A0A7E4VTI5_PANRE</name>
<dbReference type="AlphaFoldDB" id="A0A7E4VTI5"/>
<evidence type="ECO:0000256" key="1">
    <source>
        <dbReference type="PROSITE-ProRule" id="PRU01005"/>
    </source>
</evidence>
<feature type="domain" description="ShKT" evidence="3">
    <location>
        <begin position="197"/>
        <end position="235"/>
    </location>
</feature>
<dbReference type="Gene3D" id="1.10.10.1940">
    <property type="match status" value="3"/>
</dbReference>
<feature type="signal peptide" evidence="2">
    <location>
        <begin position="1"/>
        <end position="22"/>
    </location>
</feature>
<feature type="domain" description="ShKT" evidence="3">
    <location>
        <begin position="104"/>
        <end position="138"/>
    </location>
</feature>
<proteinExistence type="predicted"/>